<dbReference type="GO" id="GO:0008380">
    <property type="term" value="P:RNA splicing"/>
    <property type="evidence" value="ECO:0007669"/>
    <property type="project" value="UniProtKB-KW"/>
</dbReference>
<dbReference type="GeneID" id="18249124"/>
<name>G3BB60_CANTC</name>
<evidence type="ECO:0000313" key="9">
    <source>
        <dbReference type="Proteomes" id="UP000000707"/>
    </source>
</evidence>
<dbReference type="KEGG" id="cten:18249124"/>
<reference evidence="8 9" key="1">
    <citation type="journal article" date="2011" name="Proc. Natl. Acad. Sci. U.S.A.">
        <title>Comparative genomics of xylose-fermenting fungi for enhanced biofuel production.</title>
        <authorList>
            <person name="Wohlbach D.J."/>
            <person name="Kuo A."/>
            <person name="Sato T.K."/>
            <person name="Potts K.M."/>
            <person name="Salamov A.A."/>
            <person name="LaButti K.M."/>
            <person name="Sun H."/>
            <person name="Clum A."/>
            <person name="Pangilinan J.L."/>
            <person name="Lindquist E.A."/>
            <person name="Lucas S."/>
            <person name="Lapidus A."/>
            <person name="Jin M."/>
            <person name="Gunawan C."/>
            <person name="Balan V."/>
            <person name="Dale B.E."/>
            <person name="Jeffries T.W."/>
            <person name="Zinkel R."/>
            <person name="Barry K.W."/>
            <person name="Grigoriev I.V."/>
            <person name="Gasch A.P."/>
        </authorList>
    </citation>
    <scope>NUCLEOTIDE SEQUENCE [LARGE SCALE GENOMIC DNA]</scope>
    <source>
        <strain evidence="9">ATCC 10573 / BCRC 21748 / CBS 615 / JCM 9827 / NBRC 10315 / NRRL Y-1498 / VKM Y-70</strain>
    </source>
</reference>
<organism evidence="9">
    <name type="scientific">Candida tenuis (strain ATCC 10573 / BCRC 21748 / CBS 615 / JCM 9827 / NBRC 10315 / NRRL Y-1498 / VKM Y-70)</name>
    <name type="common">Yeast</name>
    <name type="synonym">Yamadazyma tenuis</name>
    <dbReference type="NCBI Taxonomy" id="590646"/>
    <lineage>
        <taxon>Eukaryota</taxon>
        <taxon>Fungi</taxon>
        <taxon>Dikarya</taxon>
        <taxon>Ascomycota</taxon>
        <taxon>Saccharomycotina</taxon>
        <taxon>Pichiomycetes</taxon>
        <taxon>Debaryomycetaceae</taxon>
        <taxon>Yamadazyma</taxon>
    </lineage>
</organism>
<dbReference type="GO" id="GO:0006397">
    <property type="term" value="P:mRNA processing"/>
    <property type="evidence" value="ECO:0007669"/>
    <property type="project" value="UniProtKB-KW"/>
</dbReference>
<dbReference type="GO" id="GO:0005634">
    <property type="term" value="C:nucleus"/>
    <property type="evidence" value="ECO:0007669"/>
    <property type="project" value="UniProtKB-SubCell"/>
</dbReference>
<accession>G3BB60</accession>
<proteinExistence type="inferred from homology"/>
<dbReference type="Pfam" id="PF09088">
    <property type="entry name" value="MIF4G_like"/>
    <property type="match status" value="1"/>
</dbReference>
<dbReference type="InterPro" id="IPR003890">
    <property type="entry name" value="MIF4G-like_typ-3"/>
</dbReference>
<dbReference type="SMART" id="SM00543">
    <property type="entry name" value="MIF4G"/>
    <property type="match status" value="1"/>
</dbReference>
<dbReference type="EMBL" id="GL996527">
    <property type="protein sequence ID" value="EGV62146.1"/>
    <property type="molecule type" value="Genomic_DNA"/>
</dbReference>
<dbReference type="InterPro" id="IPR015172">
    <property type="entry name" value="MIF4G-like_typ-1"/>
</dbReference>
<keyword evidence="4" id="KW-0508">mRNA splicing</keyword>
<feature type="domain" description="MIF4G" evidence="7">
    <location>
        <begin position="38"/>
        <end position="298"/>
    </location>
</feature>
<dbReference type="HOGENOM" id="CLU_011380_0_0_1"/>
<evidence type="ECO:0000256" key="1">
    <source>
        <dbReference type="ARBA" id="ARBA00004123"/>
    </source>
</evidence>
<keyword evidence="3" id="KW-0507">mRNA processing</keyword>
<dbReference type="InterPro" id="IPR016024">
    <property type="entry name" value="ARM-type_fold"/>
</dbReference>
<dbReference type="SUPFAM" id="SSF48371">
    <property type="entry name" value="ARM repeat"/>
    <property type="match status" value="3"/>
</dbReference>
<evidence type="ECO:0000313" key="8">
    <source>
        <dbReference type="EMBL" id="EGV62146.1"/>
    </source>
</evidence>
<evidence type="ECO:0000256" key="2">
    <source>
        <dbReference type="ARBA" id="ARBA00007413"/>
    </source>
</evidence>
<dbReference type="PANTHER" id="PTHR12412">
    <property type="entry name" value="CAP BINDING PROTEIN"/>
    <property type="match status" value="1"/>
</dbReference>
<dbReference type="GO" id="GO:0006406">
    <property type="term" value="P:mRNA export from nucleus"/>
    <property type="evidence" value="ECO:0007669"/>
    <property type="project" value="InterPro"/>
</dbReference>
<evidence type="ECO:0000256" key="3">
    <source>
        <dbReference type="ARBA" id="ARBA00022664"/>
    </source>
</evidence>
<dbReference type="Pfam" id="PF09090">
    <property type="entry name" value="MIF4G_like_2"/>
    <property type="match status" value="1"/>
</dbReference>
<protein>
    <recommendedName>
        <fullName evidence="7">MIF4G domain-containing protein</fullName>
    </recommendedName>
</protein>
<dbReference type="eggNOG" id="KOG1104">
    <property type="taxonomic scope" value="Eukaryota"/>
</dbReference>
<keyword evidence="9" id="KW-1185">Reference proteome</keyword>
<dbReference type="GO" id="GO:0005846">
    <property type="term" value="C:nuclear cap binding complex"/>
    <property type="evidence" value="ECO:0007669"/>
    <property type="project" value="InterPro"/>
</dbReference>
<dbReference type="PANTHER" id="PTHR12412:SF2">
    <property type="entry name" value="NUCLEAR CAP-BINDING PROTEIN SUBUNIT 1"/>
    <property type="match status" value="1"/>
</dbReference>
<dbReference type="STRING" id="590646.G3BB60"/>
<dbReference type="Proteomes" id="UP000000707">
    <property type="component" value="Unassembled WGS sequence"/>
</dbReference>
<feature type="region of interest" description="Disordered" evidence="6">
    <location>
        <begin position="1"/>
        <end position="32"/>
    </location>
</feature>
<dbReference type="AlphaFoldDB" id="G3BB60"/>
<evidence type="ECO:0000256" key="5">
    <source>
        <dbReference type="ARBA" id="ARBA00023242"/>
    </source>
</evidence>
<dbReference type="InterPro" id="IPR027159">
    <property type="entry name" value="CBP80"/>
</dbReference>
<dbReference type="OrthoDB" id="10252707at2759"/>
<keyword evidence="5" id="KW-0539">Nucleus</keyword>
<sequence>MEQDRKRQREDDDGYGDEHVRPEFDSKRARDDPTNELISNVCKDIRRIGETANLHNQVDDMSYISNPIVVEFEKIDRLRSAVLSILHAIVVEQPQKISSLAALVIICNAKNFLVPKYVIEFFHTKLQEYVAIKSGTDNFNHIKNILKFLCSLSPIIEEGALFNLLSQFINLSIELGSDAPLGRAIHYNTLMAVPYLLSWDESQAEDVEKLVSAAGGFAHGDASDFSLYSHFNNKNNGVEVPYRPRAIVELVYPALLEAQKTGFASIRDLFINYKELVDPVVNDALQANKISNELVKHKLPQVSVNTETLSSYNPSSESLSIDSLWFKGPRLTFELYSHTTKDFPTLPEISSYAGLFFRDICTDLITNLSFNKGEASIQLSILDLYFNRSLFCPPGSSVDTLVAINNDNISRENVPPLSTWKVEDVAVESLLSLIFLTPTPPNLEIYYHSVLISCCKESPEAIAPVFGRAIRFLYSHVESLDFETRIKFMDWMTIQISNFDFSWKWDEWVSDSQALSASRFHPKKNFIRNLITKELKLSNKKKIKESFVTMDPETGDVVELDEFFKYLDLCLFDNDTKHIINYDTDIYGGDDAAKEIIAKSIYEKKETFTVTTSPQTEMFFVFGNDQLPYHHVCDKFHKFLLSNSKSKREFAEMIEELKSDITSDTINKSKFIINLVLQTYCSIGSRSIYSTISILTRDLVKLKWLTGNTLSEEDYVGNSEDYKFPELSLQNEHEQTAELQNYVVDAVFRIWIYRPQFIFLILEYLVDVKLLDFEVFVGRCFDLEHNLVVDRIDCFEALARLLAASSKAHDLARITVVTSKIIENLGQVLDKLEVSDDAIVPIDNYTAETAAKNDLQWLYYDYLDLFKWVARKYGTSTETETLVDLVKNSSLKADLTSLSAQRLQ</sequence>
<dbReference type="GO" id="GO:0000339">
    <property type="term" value="F:RNA cap binding"/>
    <property type="evidence" value="ECO:0007669"/>
    <property type="project" value="InterPro"/>
</dbReference>
<dbReference type="GO" id="GO:0000184">
    <property type="term" value="P:nuclear-transcribed mRNA catabolic process, nonsense-mediated decay"/>
    <property type="evidence" value="ECO:0007669"/>
    <property type="project" value="TreeGrafter"/>
</dbReference>
<gene>
    <name evidence="8" type="ORF">CANTEDRAFT_125733</name>
</gene>
<dbReference type="Gene3D" id="1.25.40.180">
    <property type="match status" value="3"/>
</dbReference>
<evidence type="ECO:0000256" key="6">
    <source>
        <dbReference type="SAM" id="MobiDB-lite"/>
    </source>
</evidence>
<dbReference type="GO" id="GO:0003729">
    <property type="term" value="F:mRNA binding"/>
    <property type="evidence" value="ECO:0007669"/>
    <property type="project" value="TreeGrafter"/>
</dbReference>
<evidence type="ECO:0000259" key="7">
    <source>
        <dbReference type="SMART" id="SM00543"/>
    </source>
</evidence>
<comment type="similarity">
    <text evidence="2">Belongs to the NCBP1 family.</text>
</comment>
<comment type="subcellular location">
    <subcellularLocation>
        <location evidence="1">Nucleus</location>
    </subcellularLocation>
</comment>
<evidence type="ECO:0000256" key="4">
    <source>
        <dbReference type="ARBA" id="ARBA00023187"/>
    </source>
</evidence>
<dbReference type="InterPro" id="IPR015174">
    <property type="entry name" value="MIF4G-like_typ-2"/>
</dbReference>